<accession>A0A194VE17</accession>
<evidence type="ECO:0000313" key="2">
    <source>
        <dbReference type="Proteomes" id="UP000078576"/>
    </source>
</evidence>
<organism evidence="1 2">
    <name type="scientific">Cytospora mali</name>
    <name type="common">Apple Valsa canker fungus</name>
    <name type="synonym">Valsa mali</name>
    <dbReference type="NCBI Taxonomy" id="578113"/>
    <lineage>
        <taxon>Eukaryota</taxon>
        <taxon>Fungi</taxon>
        <taxon>Dikarya</taxon>
        <taxon>Ascomycota</taxon>
        <taxon>Pezizomycotina</taxon>
        <taxon>Sordariomycetes</taxon>
        <taxon>Sordariomycetidae</taxon>
        <taxon>Diaporthales</taxon>
        <taxon>Cytosporaceae</taxon>
        <taxon>Cytospora</taxon>
    </lineage>
</organism>
<evidence type="ECO:0000313" key="1">
    <source>
        <dbReference type="EMBL" id="KUI62240.1"/>
    </source>
</evidence>
<proteinExistence type="predicted"/>
<name>A0A194VE17_CYTMA</name>
<keyword evidence="2" id="KW-1185">Reference proteome</keyword>
<dbReference type="AlphaFoldDB" id="A0A194VE17"/>
<reference evidence="2" key="1">
    <citation type="submission" date="2014-12" db="EMBL/GenBank/DDBJ databases">
        <title>Genome Sequence of Valsa Canker Pathogens Uncovers a Specific Adaption of Colonization on Woody Bark.</title>
        <authorList>
            <person name="Yin Z."/>
            <person name="Liu H."/>
            <person name="Gao X."/>
            <person name="Li Z."/>
            <person name="Song N."/>
            <person name="Ke X."/>
            <person name="Dai Q."/>
            <person name="Wu Y."/>
            <person name="Sun Y."/>
            <person name="Xu J.-R."/>
            <person name="Kang Z.K."/>
            <person name="Wang L."/>
            <person name="Huang L."/>
        </authorList>
    </citation>
    <scope>NUCLEOTIDE SEQUENCE [LARGE SCALE GENOMIC DNA]</scope>
    <source>
        <strain evidence="2">SXYL134</strain>
    </source>
</reference>
<sequence>MREVHTAAAAAAAASRYISPTQGKAQIVEEHVDIVQVSSSQPGCLVLRLLGLLLLDMSGRDDEDIVGAHVWLRGVGTGVNAYLAPVVVV</sequence>
<dbReference type="Proteomes" id="UP000078576">
    <property type="component" value="Unassembled WGS sequence"/>
</dbReference>
<protein>
    <submittedName>
        <fullName evidence="1">Uncharacterized protein</fullName>
    </submittedName>
</protein>
<dbReference type="EMBL" id="KN714804">
    <property type="protein sequence ID" value="KUI62240.1"/>
    <property type="molecule type" value="Genomic_DNA"/>
</dbReference>
<gene>
    <name evidence="1" type="ORF">VP1G_11318</name>
</gene>